<keyword evidence="1" id="KW-0479">Metal-binding</keyword>
<protein>
    <submittedName>
        <fullName evidence="6">3',5'-cyclic AMP phosphodiesterase CpdA</fullName>
    </submittedName>
</protein>
<dbReference type="PANTHER" id="PTHR31302">
    <property type="entry name" value="TRANSMEMBRANE PROTEIN WITH METALLOPHOSPHOESTERASE DOMAIN-RELATED"/>
    <property type="match status" value="1"/>
</dbReference>
<accession>A0A4Q7NW97</accession>
<organism evidence="6 7">
    <name type="scientific">Motilibacter rhizosphaerae</name>
    <dbReference type="NCBI Taxonomy" id="598652"/>
    <lineage>
        <taxon>Bacteria</taxon>
        <taxon>Bacillati</taxon>
        <taxon>Actinomycetota</taxon>
        <taxon>Actinomycetes</taxon>
        <taxon>Motilibacterales</taxon>
        <taxon>Motilibacteraceae</taxon>
        <taxon>Motilibacter</taxon>
    </lineage>
</organism>
<dbReference type="Proteomes" id="UP000293638">
    <property type="component" value="Unassembled WGS sequence"/>
</dbReference>
<keyword evidence="4" id="KW-1133">Transmembrane helix</keyword>
<evidence type="ECO:0000256" key="4">
    <source>
        <dbReference type="SAM" id="Phobius"/>
    </source>
</evidence>
<proteinExistence type="predicted"/>
<reference evidence="6 7" key="1">
    <citation type="submission" date="2019-02" db="EMBL/GenBank/DDBJ databases">
        <title>Genomic Encyclopedia of Type Strains, Phase IV (KMG-IV): sequencing the most valuable type-strain genomes for metagenomic binning, comparative biology and taxonomic classification.</title>
        <authorList>
            <person name="Goeker M."/>
        </authorList>
    </citation>
    <scope>NUCLEOTIDE SEQUENCE [LARGE SCALE GENOMIC DNA]</scope>
    <source>
        <strain evidence="6 7">DSM 45622</strain>
    </source>
</reference>
<dbReference type="GO" id="GO:0009245">
    <property type="term" value="P:lipid A biosynthetic process"/>
    <property type="evidence" value="ECO:0007669"/>
    <property type="project" value="TreeGrafter"/>
</dbReference>
<gene>
    <name evidence="6" type="ORF">EV189_0796</name>
</gene>
<keyword evidence="4" id="KW-0472">Membrane</keyword>
<sequence length="512" mass="52585">MRMPRARLRAAAPEHPEHPHRHPRAARAARLAAVVVVALLGGWLGLVLAGSVSLPVGPVHARLSAAPSLSGGTVVRIPPLGAIALDTNDGPLEVRVDVTSIDPVAARRILDDPGLLSGLPRQVSRDTRQAVGRVLAVGTVAAMGGAFVLGLVVFRRLRTALLSTTIVAGLVAGTLTSAALTLQKGALREPRYSGLLASAPSLIGNAEDIAGDFTAYGDQLARLVGNVSRLYAATSDLPLLPAADTDTRVLLVSDIHLNPAAWPVIRSTVAQYGIDLVVDAGDLTDHGSRLEDGFAAPISTLGVPYVFVKGNHDSAATVRAVRREEGAVVLDGAGVQVVDGIRFLGSPDPRFTPDKETAGTDAQGTALVQAQGQALAATARASDPHPDVVVVHDPTAGAELAGAVPLVLSGHTHKRDVRQLDGGTTLFTEGSTGGAGLRGLDHDSPTPVELSVLYLDKRTHALTAWDDVTLGGLGLASANVERHVVRPASTPPAGSGAAGGPGARSRRLAPTS</sequence>
<evidence type="ECO:0000256" key="1">
    <source>
        <dbReference type="ARBA" id="ARBA00022723"/>
    </source>
</evidence>
<dbReference type="GO" id="GO:0016020">
    <property type="term" value="C:membrane"/>
    <property type="evidence" value="ECO:0007669"/>
    <property type="project" value="GOC"/>
</dbReference>
<keyword evidence="7" id="KW-1185">Reference proteome</keyword>
<evidence type="ECO:0000256" key="3">
    <source>
        <dbReference type="SAM" id="MobiDB-lite"/>
    </source>
</evidence>
<evidence type="ECO:0000313" key="6">
    <source>
        <dbReference type="EMBL" id="RZS91551.1"/>
    </source>
</evidence>
<feature type="transmembrane region" description="Helical" evidence="4">
    <location>
        <begin position="161"/>
        <end position="182"/>
    </location>
</feature>
<feature type="region of interest" description="Disordered" evidence="3">
    <location>
        <begin position="1"/>
        <end position="24"/>
    </location>
</feature>
<evidence type="ECO:0000313" key="7">
    <source>
        <dbReference type="Proteomes" id="UP000293638"/>
    </source>
</evidence>
<evidence type="ECO:0000256" key="2">
    <source>
        <dbReference type="ARBA" id="ARBA00022801"/>
    </source>
</evidence>
<feature type="transmembrane region" description="Helical" evidence="4">
    <location>
        <begin position="134"/>
        <end position="154"/>
    </location>
</feature>
<name>A0A4Q7NW97_9ACTN</name>
<dbReference type="InterPro" id="IPR004843">
    <property type="entry name" value="Calcineurin-like_PHP"/>
</dbReference>
<feature type="transmembrane region" description="Helical" evidence="4">
    <location>
        <begin position="31"/>
        <end position="54"/>
    </location>
</feature>
<dbReference type="EMBL" id="SGXD01000001">
    <property type="protein sequence ID" value="RZS91551.1"/>
    <property type="molecule type" value="Genomic_DNA"/>
</dbReference>
<dbReference type="InterPro" id="IPR051158">
    <property type="entry name" value="Metallophosphoesterase_sf"/>
</dbReference>
<dbReference type="AlphaFoldDB" id="A0A4Q7NW97"/>
<dbReference type="InterPro" id="IPR029052">
    <property type="entry name" value="Metallo-depent_PP-like"/>
</dbReference>
<dbReference type="Gene3D" id="3.60.21.10">
    <property type="match status" value="1"/>
</dbReference>
<dbReference type="Pfam" id="PF00149">
    <property type="entry name" value="Metallophos"/>
    <property type="match status" value="1"/>
</dbReference>
<dbReference type="GO" id="GO:0008758">
    <property type="term" value="F:UDP-2,3-diacylglucosamine hydrolase activity"/>
    <property type="evidence" value="ECO:0007669"/>
    <property type="project" value="TreeGrafter"/>
</dbReference>
<dbReference type="GO" id="GO:0046872">
    <property type="term" value="F:metal ion binding"/>
    <property type="evidence" value="ECO:0007669"/>
    <property type="project" value="UniProtKB-KW"/>
</dbReference>
<keyword evidence="4" id="KW-0812">Transmembrane</keyword>
<keyword evidence="2" id="KW-0378">Hydrolase</keyword>
<dbReference type="SUPFAM" id="SSF56300">
    <property type="entry name" value="Metallo-dependent phosphatases"/>
    <property type="match status" value="1"/>
</dbReference>
<feature type="domain" description="Calcineurin-like phosphoesterase" evidence="5">
    <location>
        <begin position="248"/>
        <end position="414"/>
    </location>
</feature>
<comment type="caution">
    <text evidence="6">The sequence shown here is derived from an EMBL/GenBank/DDBJ whole genome shotgun (WGS) entry which is preliminary data.</text>
</comment>
<dbReference type="OrthoDB" id="5241348at2"/>
<dbReference type="PANTHER" id="PTHR31302:SF31">
    <property type="entry name" value="PHOSPHODIESTERASE YAEI"/>
    <property type="match status" value="1"/>
</dbReference>
<feature type="region of interest" description="Disordered" evidence="3">
    <location>
        <begin position="486"/>
        <end position="512"/>
    </location>
</feature>
<feature type="compositionally biased region" description="Low complexity" evidence="3">
    <location>
        <begin position="486"/>
        <end position="495"/>
    </location>
</feature>
<evidence type="ECO:0000259" key="5">
    <source>
        <dbReference type="Pfam" id="PF00149"/>
    </source>
</evidence>